<reference evidence="2 3" key="1">
    <citation type="submission" date="2016-09" db="EMBL/GenBank/DDBJ databases">
        <authorList>
            <person name="Capua I."/>
            <person name="De Benedictis P."/>
            <person name="Joannis T."/>
            <person name="Lombin L.H."/>
            <person name="Cattoli G."/>
        </authorList>
    </citation>
    <scope>NUCLEOTIDE SEQUENCE [LARGE SCALE GENOMIC DNA]</scope>
    <source>
        <strain evidence="2 3">LMG 25899</strain>
    </source>
</reference>
<dbReference type="OrthoDB" id="2139646at2"/>
<dbReference type="SUPFAM" id="SSF47162">
    <property type="entry name" value="Apolipoprotein"/>
    <property type="match status" value="1"/>
</dbReference>
<dbReference type="Proteomes" id="UP000095256">
    <property type="component" value="Unassembled WGS sequence"/>
</dbReference>
<evidence type="ECO:0000313" key="3">
    <source>
        <dbReference type="Proteomes" id="UP000095256"/>
    </source>
</evidence>
<comment type="caution">
    <text evidence="2">The sequence shown here is derived from an EMBL/GenBank/DDBJ whole genome shotgun (WGS) entry which is preliminary data.</text>
</comment>
<protein>
    <recommendedName>
        <fullName evidence="4">YtxH domain-containing protein</fullName>
    </recommendedName>
</protein>
<accession>A0A1E5KZH6</accession>
<evidence type="ECO:0008006" key="4">
    <source>
        <dbReference type="Google" id="ProtNLM"/>
    </source>
</evidence>
<dbReference type="AlphaFoldDB" id="A0A1E5KZH6"/>
<dbReference type="Pfam" id="PF12732">
    <property type="entry name" value="YtxH"/>
    <property type="match status" value="1"/>
</dbReference>
<dbReference type="InterPro" id="IPR024623">
    <property type="entry name" value="YtxH"/>
</dbReference>
<proteinExistence type="predicted"/>
<dbReference type="EMBL" id="MIEK01000010">
    <property type="protein sequence ID" value="OEH83260.1"/>
    <property type="molecule type" value="Genomic_DNA"/>
</dbReference>
<keyword evidence="3" id="KW-1185">Reference proteome</keyword>
<evidence type="ECO:0000313" key="2">
    <source>
        <dbReference type="EMBL" id="OEH83260.1"/>
    </source>
</evidence>
<keyword evidence="1" id="KW-0472">Membrane</keyword>
<organism evidence="2 3">
    <name type="scientific">Enterococcus rivorum</name>
    <dbReference type="NCBI Taxonomy" id="762845"/>
    <lineage>
        <taxon>Bacteria</taxon>
        <taxon>Bacillati</taxon>
        <taxon>Bacillota</taxon>
        <taxon>Bacilli</taxon>
        <taxon>Lactobacillales</taxon>
        <taxon>Enterococcaceae</taxon>
        <taxon>Enterococcus</taxon>
    </lineage>
</organism>
<gene>
    <name evidence="2" type="ORF">BCR26_10685</name>
</gene>
<keyword evidence="1" id="KW-1133">Transmembrane helix</keyword>
<name>A0A1E5KZH6_9ENTE</name>
<evidence type="ECO:0000256" key="1">
    <source>
        <dbReference type="SAM" id="Phobius"/>
    </source>
</evidence>
<sequence length="112" mass="12706">MSRFARGLFWGSVIGGLGGLFLAPRSGKETRQKIVDEIDDLTDLTMDVNDSLEQFKSSLEEVRITASTLIEPFVDGVQRDVDNFRFQADPRIEQMNEQLAKLQNDLPDFPEE</sequence>
<dbReference type="STRING" id="762845.BCR26_10685"/>
<keyword evidence="1" id="KW-0812">Transmembrane</keyword>
<dbReference type="RefSeq" id="WP_069697812.1">
    <property type="nucleotide sequence ID" value="NZ_JAGGMA010000019.1"/>
</dbReference>
<feature type="transmembrane region" description="Helical" evidence="1">
    <location>
        <begin position="6"/>
        <end position="23"/>
    </location>
</feature>